<accession>A0A024E8Q4</accession>
<dbReference type="CDD" id="cd10787">
    <property type="entry name" value="LamB_YcsF_like"/>
    <property type="match status" value="1"/>
</dbReference>
<dbReference type="PANTHER" id="PTHR30292">
    <property type="entry name" value="UNCHARACTERIZED PROTEIN YBGL-RELATED"/>
    <property type="match status" value="1"/>
</dbReference>
<dbReference type="HAMAP" id="MF_00691">
    <property type="entry name" value="PxpA"/>
    <property type="match status" value="1"/>
</dbReference>
<keyword evidence="1" id="KW-0547">Nucleotide-binding</keyword>
<dbReference type="GO" id="GO:0005524">
    <property type="term" value="F:ATP binding"/>
    <property type="evidence" value="ECO:0007669"/>
    <property type="project" value="UniProtKB-UniRule"/>
</dbReference>
<keyword evidence="1" id="KW-0378">Hydrolase</keyword>
<dbReference type="Proteomes" id="UP000026913">
    <property type="component" value="Chromosome"/>
</dbReference>
<comment type="similarity">
    <text evidence="1">Belongs to the LamB/PxpA family.</text>
</comment>
<organism evidence="2 3">
    <name type="scientific">Pseudomonas mandelii JR-1</name>
    <dbReference type="NCBI Taxonomy" id="1147786"/>
    <lineage>
        <taxon>Bacteria</taxon>
        <taxon>Pseudomonadati</taxon>
        <taxon>Pseudomonadota</taxon>
        <taxon>Gammaproteobacteria</taxon>
        <taxon>Pseudomonadales</taxon>
        <taxon>Pseudomonadaceae</taxon>
        <taxon>Pseudomonas</taxon>
    </lineage>
</organism>
<dbReference type="NCBIfam" id="NF003814">
    <property type="entry name" value="PRK05406.1-3"/>
    <property type="match status" value="1"/>
</dbReference>
<dbReference type="GO" id="GO:0017168">
    <property type="term" value="F:5-oxoprolinase (ATP-hydrolyzing) activity"/>
    <property type="evidence" value="ECO:0007669"/>
    <property type="project" value="UniProtKB-UniRule"/>
</dbReference>
<comment type="catalytic activity">
    <reaction evidence="1">
        <text>5-oxo-L-proline + ATP + 2 H2O = L-glutamate + ADP + phosphate + H(+)</text>
        <dbReference type="Rhea" id="RHEA:10348"/>
        <dbReference type="ChEBI" id="CHEBI:15377"/>
        <dbReference type="ChEBI" id="CHEBI:15378"/>
        <dbReference type="ChEBI" id="CHEBI:29985"/>
        <dbReference type="ChEBI" id="CHEBI:30616"/>
        <dbReference type="ChEBI" id="CHEBI:43474"/>
        <dbReference type="ChEBI" id="CHEBI:58402"/>
        <dbReference type="ChEBI" id="CHEBI:456216"/>
        <dbReference type="EC" id="3.5.2.9"/>
    </reaction>
</comment>
<proteinExistence type="inferred from homology"/>
<name>A0A024E8Q4_9PSED</name>
<dbReference type="InterPro" id="IPR005501">
    <property type="entry name" value="LamB/YcsF/PxpA-like"/>
</dbReference>
<dbReference type="EC" id="3.5.2.9" evidence="1"/>
<dbReference type="Gene3D" id="3.20.20.370">
    <property type="entry name" value="Glycoside hydrolase/deacetylase"/>
    <property type="match status" value="1"/>
</dbReference>
<dbReference type="EMBL" id="CP005960">
    <property type="protein sequence ID" value="AHZ69021.1"/>
    <property type="molecule type" value="Genomic_DNA"/>
</dbReference>
<dbReference type="AlphaFoldDB" id="A0A024E8Q4"/>
<dbReference type="NCBIfam" id="NF003816">
    <property type="entry name" value="PRK05406.1-5"/>
    <property type="match status" value="1"/>
</dbReference>
<dbReference type="SUPFAM" id="SSF88713">
    <property type="entry name" value="Glycoside hydrolase/deacetylase"/>
    <property type="match status" value="1"/>
</dbReference>
<evidence type="ECO:0000313" key="3">
    <source>
        <dbReference type="Proteomes" id="UP000026913"/>
    </source>
</evidence>
<comment type="subunit">
    <text evidence="1">Forms a complex composed of PxpA, PxpB and PxpC.</text>
</comment>
<gene>
    <name evidence="1" type="primary">pxpA</name>
    <name evidence="2" type="ORF">OU5_1942</name>
</gene>
<protein>
    <recommendedName>
        <fullName evidence="1">5-oxoprolinase subunit A</fullName>
        <shortName evidence="1">5-OPase subunit A</shortName>
        <ecNumber evidence="1">3.5.2.9</ecNumber>
    </recommendedName>
    <alternativeName>
        <fullName evidence="1">5-oxoprolinase (ATP-hydrolyzing) subunit A</fullName>
    </alternativeName>
</protein>
<sequence length="253" mass="27254">MFTVSRLLLNCDIGESFGNWTMGLDAEVMPFIDCANIACGFHAGDPSIMRKTVGLALSNGVQIGAHPAYQDLVGFGRRSMAYTAQELQDILHYQIGALDGICRAQGGRVSYVKPHGAMYNDMMANPAQLRAVLQAVAAYDRTLPLMLMATRDNSAAQQLGDEYGVTLWFEAFADRAYDSAGMLVSRQLPGAVHHDPETIIEQALTIARGDNLIASDGSALHLQANTLCVHGDNASSVAAVRRIREALDQQSAP</sequence>
<dbReference type="PANTHER" id="PTHR30292:SF0">
    <property type="entry name" value="5-OXOPROLINASE SUBUNIT A"/>
    <property type="match status" value="1"/>
</dbReference>
<dbReference type="HOGENOM" id="CLU_069535_0_0_6"/>
<keyword evidence="1" id="KW-0067">ATP-binding</keyword>
<reference evidence="2 3" key="1">
    <citation type="journal article" date="2012" name="J. Bacteriol.">
        <title>Genome sequence of cold-adapted Pseudomonas mandelii strain JR-1.</title>
        <authorList>
            <person name="Jang S.H."/>
            <person name="Kim J."/>
            <person name="Kim J."/>
            <person name="Hong S."/>
            <person name="Lee C."/>
        </authorList>
    </citation>
    <scope>NUCLEOTIDE SEQUENCE [LARGE SCALE GENOMIC DNA]</scope>
    <source>
        <strain evidence="2 3">JR-1</strain>
    </source>
</reference>
<evidence type="ECO:0000313" key="2">
    <source>
        <dbReference type="EMBL" id="AHZ69021.1"/>
    </source>
</evidence>
<dbReference type="KEGG" id="pman:OU5_1942"/>
<dbReference type="InterPro" id="IPR011330">
    <property type="entry name" value="Glyco_hydro/deAcase_b/a-brl"/>
</dbReference>
<comment type="function">
    <text evidence="1">Catalyzes the cleavage of 5-oxoproline to form L-glutamate coupled to the hydrolysis of ATP to ADP and inorganic phosphate.</text>
</comment>
<dbReference type="Pfam" id="PF03746">
    <property type="entry name" value="LamB_YcsF"/>
    <property type="match status" value="1"/>
</dbReference>
<dbReference type="GO" id="GO:0005975">
    <property type="term" value="P:carbohydrate metabolic process"/>
    <property type="evidence" value="ECO:0007669"/>
    <property type="project" value="InterPro"/>
</dbReference>
<evidence type="ECO:0000256" key="1">
    <source>
        <dbReference type="HAMAP-Rule" id="MF_00691"/>
    </source>
</evidence>